<comment type="caution">
    <text evidence="8">The sequence shown here is derived from an EMBL/GenBank/DDBJ whole genome shotgun (WGS) entry which is preliminary data.</text>
</comment>
<dbReference type="Pfam" id="PF02683">
    <property type="entry name" value="DsbD_TM"/>
    <property type="match status" value="1"/>
</dbReference>
<feature type="transmembrane region" description="Helical" evidence="6">
    <location>
        <begin position="209"/>
        <end position="235"/>
    </location>
</feature>
<evidence type="ECO:0000313" key="8">
    <source>
        <dbReference type="EMBL" id="MBJ7601577.1"/>
    </source>
</evidence>
<sequence length="245" mass="25465">MLALSLAFAAGLVSFLSPCVLPLVPAYAAYLAGEVNQSAGEGRGSGSSALLPRRTRVVASGAAFVAGVSLVFIPTFYLLRAALTPVRGVVLPVAGVLVILLALQTAGILRLPFLYREFRFLDRMPERGGALGAFLLGLGFAAGWTPCIGATLGAVISSAINEGASAFGLLQMVVYSLGLGLPFLLLAVGIERAASLVRALGRHRRLIDLTSAAVLVIMGLFLLTDNLLLITSALTNLLPYDPFGL</sequence>
<dbReference type="InterPro" id="IPR051790">
    <property type="entry name" value="Cytochrome_c-biogenesis_DsbD"/>
</dbReference>
<name>A0A934KD98_9BACT</name>
<feature type="transmembrane region" description="Helical" evidence="6">
    <location>
        <begin position="130"/>
        <end position="160"/>
    </location>
</feature>
<comment type="similarity">
    <text evidence="2">Belongs to the DsbD family.</text>
</comment>
<dbReference type="AlphaFoldDB" id="A0A934KD98"/>
<reference evidence="8 9" key="1">
    <citation type="submission" date="2020-10" db="EMBL/GenBank/DDBJ databases">
        <title>Ca. Dormibacterota MAGs.</title>
        <authorList>
            <person name="Montgomery K."/>
        </authorList>
    </citation>
    <scope>NUCLEOTIDE SEQUENCE [LARGE SCALE GENOMIC DNA]</scope>
    <source>
        <strain evidence="8">SC8811_S16_3</strain>
    </source>
</reference>
<dbReference type="EMBL" id="JAEKNQ010000001">
    <property type="protein sequence ID" value="MBJ7601577.1"/>
    <property type="molecule type" value="Genomic_DNA"/>
</dbReference>
<feature type="transmembrane region" description="Helical" evidence="6">
    <location>
        <begin position="166"/>
        <end position="188"/>
    </location>
</feature>
<dbReference type="Proteomes" id="UP000620075">
    <property type="component" value="Unassembled WGS sequence"/>
</dbReference>
<dbReference type="RefSeq" id="WP_338175924.1">
    <property type="nucleotide sequence ID" value="NZ_JAEKNQ010000001.1"/>
</dbReference>
<evidence type="ECO:0000256" key="2">
    <source>
        <dbReference type="ARBA" id="ARBA00006143"/>
    </source>
</evidence>
<dbReference type="GO" id="GO:0017004">
    <property type="term" value="P:cytochrome complex assembly"/>
    <property type="evidence" value="ECO:0007669"/>
    <property type="project" value="InterPro"/>
</dbReference>
<dbReference type="PANTHER" id="PTHR31272:SF4">
    <property type="entry name" value="CYTOCHROME C-TYPE BIOGENESIS PROTEIN HI_1454-RELATED"/>
    <property type="match status" value="1"/>
</dbReference>
<feature type="domain" description="Cytochrome C biogenesis protein transmembrane" evidence="7">
    <location>
        <begin position="2"/>
        <end position="218"/>
    </location>
</feature>
<evidence type="ECO:0000256" key="1">
    <source>
        <dbReference type="ARBA" id="ARBA00004141"/>
    </source>
</evidence>
<accession>A0A934KD98</accession>
<proteinExistence type="inferred from homology"/>
<evidence type="ECO:0000256" key="5">
    <source>
        <dbReference type="ARBA" id="ARBA00023136"/>
    </source>
</evidence>
<dbReference type="InterPro" id="IPR003834">
    <property type="entry name" value="Cyt_c_assmbl_TM_dom"/>
</dbReference>
<feature type="transmembrane region" description="Helical" evidence="6">
    <location>
        <begin position="89"/>
        <end position="109"/>
    </location>
</feature>
<evidence type="ECO:0000256" key="6">
    <source>
        <dbReference type="SAM" id="Phobius"/>
    </source>
</evidence>
<dbReference type="PANTHER" id="PTHR31272">
    <property type="entry name" value="CYTOCHROME C-TYPE BIOGENESIS PROTEIN HI_1454-RELATED"/>
    <property type="match status" value="1"/>
</dbReference>
<feature type="transmembrane region" description="Helical" evidence="6">
    <location>
        <begin position="6"/>
        <end position="30"/>
    </location>
</feature>
<evidence type="ECO:0000256" key="4">
    <source>
        <dbReference type="ARBA" id="ARBA00022989"/>
    </source>
</evidence>
<keyword evidence="3 6" id="KW-0812">Transmembrane</keyword>
<keyword evidence="4 6" id="KW-1133">Transmembrane helix</keyword>
<evidence type="ECO:0000313" key="9">
    <source>
        <dbReference type="Proteomes" id="UP000620075"/>
    </source>
</evidence>
<organism evidence="8 9">
    <name type="scientific">Candidatus Dormiibacter inghamiae</name>
    <dbReference type="NCBI Taxonomy" id="3127013"/>
    <lineage>
        <taxon>Bacteria</taxon>
        <taxon>Bacillati</taxon>
        <taxon>Candidatus Dormiibacterota</taxon>
        <taxon>Candidatus Dormibacteria</taxon>
        <taxon>Candidatus Dormibacterales</taxon>
        <taxon>Candidatus Dormibacteraceae</taxon>
        <taxon>Candidatus Dormiibacter</taxon>
    </lineage>
</organism>
<gene>
    <name evidence="8" type="ORF">JF888_00010</name>
</gene>
<evidence type="ECO:0000256" key="3">
    <source>
        <dbReference type="ARBA" id="ARBA00022692"/>
    </source>
</evidence>
<evidence type="ECO:0000259" key="7">
    <source>
        <dbReference type="Pfam" id="PF02683"/>
    </source>
</evidence>
<feature type="transmembrane region" description="Helical" evidence="6">
    <location>
        <begin position="57"/>
        <end position="77"/>
    </location>
</feature>
<comment type="subcellular location">
    <subcellularLocation>
        <location evidence="1">Membrane</location>
        <topology evidence="1">Multi-pass membrane protein</topology>
    </subcellularLocation>
</comment>
<dbReference type="GO" id="GO:0016020">
    <property type="term" value="C:membrane"/>
    <property type="evidence" value="ECO:0007669"/>
    <property type="project" value="UniProtKB-SubCell"/>
</dbReference>
<protein>
    <submittedName>
        <fullName evidence="8">Cytochrome c biogenesis protein CcdA</fullName>
    </submittedName>
</protein>
<keyword evidence="5 6" id="KW-0472">Membrane</keyword>